<feature type="compositionally biased region" description="Basic and acidic residues" evidence="5">
    <location>
        <begin position="449"/>
        <end position="460"/>
    </location>
</feature>
<feature type="region of interest" description="Disordered" evidence="5">
    <location>
        <begin position="449"/>
        <end position="486"/>
    </location>
</feature>
<dbReference type="Pfam" id="PF07529">
    <property type="entry name" value="HSA"/>
    <property type="match status" value="1"/>
</dbReference>
<evidence type="ECO:0000259" key="6">
    <source>
        <dbReference type="PROSITE" id="PS51192"/>
    </source>
</evidence>
<dbReference type="AlphaFoldDB" id="A0AAV9IVF5"/>
<dbReference type="CDD" id="cd17996">
    <property type="entry name" value="DEXHc_SMARCA2_SMARCA4"/>
    <property type="match status" value="1"/>
</dbReference>
<dbReference type="Gene3D" id="3.40.50.300">
    <property type="entry name" value="P-loop containing nucleotide triphosphate hydrolases"/>
    <property type="match status" value="1"/>
</dbReference>
<evidence type="ECO:0000256" key="1">
    <source>
        <dbReference type="ARBA" id="ARBA00004123"/>
    </source>
</evidence>
<evidence type="ECO:0000313" key="9">
    <source>
        <dbReference type="EMBL" id="KAK4536036.1"/>
    </source>
</evidence>
<dbReference type="CDD" id="cd18793">
    <property type="entry name" value="SF2_C_SNF"/>
    <property type="match status" value="1"/>
</dbReference>
<feature type="compositionally biased region" description="Acidic residues" evidence="5">
    <location>
        <begin position="1220"/>
        <end position="1257"/>
    </location>
</feature>
<dbReference type="GO" id="GO:0042393">
    <property type="term" value="F:histone binding"/>
    <property type="evidence" value="ECO:0007669"/>
    <property type="project" value="InterPro"/>
</dbReference>
<dbReference type="InterPro" id="IPR001650">
    <property type="entry name" value="Helicase_C-like"/>
</dbReference>
<keyword evidence="2" id="KW-0378">Hydrolase</keyword>
<sequence length="1270" mass="144698">MGDGPFEAAAAAVTPPDANALDAHDGETGAAVPLDATVPNVSVRDAGALHNPLAVAASLQLLLDSGCGAQDDRLWPYIVRLAELTGLRRGPTSGGTAAETSWGACSPPTEADRVRLLRAGVTAMRKAARGTAVDAELADLLHMGGSESRYNNHATGTDTLWMPGWALEACWRWAATPADNQSGRAVAWPDLCDLYRLLAEREARIAQRACERMTVLRDLSADTPADIGLRARIEAKQLRLLERQRTLRREALDRAHQLFAPAPTDAMLQRYRRPYDVLERLGVTEPQAETASWWNTARRAVRAREHERGESALQRREQENRRRARQLRYLENLIAHFKVCRDVRAQINGERQSLNRAVHKWFRDRVREEERRARREEQERIRALRANDEEAYMQLLNTAKSSRIMEVLQQTDRYLMQIGTKVQAQKDVVSLNEAVEAQGLVGERARLAARRAEREKREHATQGPPTAAAAPTEATDAPTADGQSLDDMRRRREEYYQLTHSISEVVDKQPSTLSGGTLKPYQVEGLQWMVSLYNNNLNGILADEMGLGKTIQTIALLVYLAEHKDVRGPHLIVVPLSTLSNWVREFGIWAPHFKMVVYRGDRSARRAIQQYEMAPGSYNVLLTTYEYCVRDQRALSRIFWKYIIVDEGHRMKNTHCRLAMTLGVKYRSRNRLLLTGTPLQNSLTELWALLNFLLPTIFSSCETFESWFSAPFQSFGAGDQPELKDEEILLVINRLHSVLRPFLLRRLKTDVENQLPEKRETMVRCDLSIWQKILYRQTKNNIGVALNAGGKSRLFNNIVMQLKKVCNHPYLFYDWEELAALDPQWVVRASGKFELLDRILPKLLRSGHRVLLFSQMTIAMDVLEDLCQLRHFKYLRLDGTTKAEERQEMLERFNEPDSDIFLFMLSTRAGGLGLNLQAADTVILFDSDWNPQADLQAQDRAHRIGQKKEVRVFRLLCSDTVEERILAEANRKLNMDRQVIQAGKFNQKATDEERQEMLEDLLRQQESNEAAGDVPDDETLNEILARSEQEVELFERMDAERAADPETYPPLMTDEAELPSWVRQPEVDAEASAKREMIAAADFTSNYGRGRRRRERDPSGRLQYGDGLTEREWLRVLEIGQMGDDLENAIREKLRRKELKRERQRRTLAKKKMMRMAAAGAMSILGNTALLKGGKRAASESHRAADKREVDARENGDWEEEEEEEEGEEGRRRVRRRVEEEEEEEEEEDASSSAAGEEDASSDVVSDDDDEEDDDDDAGRPIKLRLSGYS</sequence>
<dbReference type="InterPro" id="IPR038718">
    <property type="entry name" value="SNF2-like_sf"/>
</dbReference>
<dbReference type="InterPro" id="IPR014001">
    <property type="entry name" value="Helicase_ATP-bd"/>
</dbReference>
<dbReference type="GO" id="GO:0005634">
    <property type="term" value="C:nucleus"/>
    <property type="evidence" value="ECO:0007669"/>
    <property type="project" value="UniProtKB-SubCell"/>
</dbReference>
<dbReference type="PROSITE" id="PS51194">
    <property type="entry name" value="HELICASE_CTER"/>
    <property type="match status" value="1"/>
</dbReference>
<evidence type="ECO:0000256" key="4">
    <source>
        <dbReference type="ARBA" id="ARBA00023242"/>
    </source>
</evidence>
<feature type="domain" description="Helicase C-terminal" evidence="7">
    <location>
        <begin position="835"/>
        <end position="1002"/>
    </location>
</feature>
<dbReference type="EMBL" id="JANCYW010000007">
    <property type="protein sequence ID" value="KAK4536036.1"/>
    <property type="molecule type" value="Genomic_DNA"/>
</dbReference>
<keyword evidence="3" id="KW-0103">Bromodomain</keyword>
<dbReference type="Gene3D" id="1.20.5.170">
    <property type="match status" value="1"/>
</dbReference>
<organism evidence="9 10">
    <name type="scientific">Cyanidium caldarium</name>
    <name type="common">Red alga</name>
    <dbReference type="NCBI Taxonomy" id="2771"/>
    <lineage>
        <taxon>Eukaryota</taxon>
        <taxon>Rhodophyta</taxon>
        <taxon>Bangiophyceae</taxon>
        <taxon>Cyanidiales</taxon>
        <taxon>Cyanidiaceae</taxon>
        <taxon>Cyanidium</taxon>
    </lineage>
</organism>
<evidence type="ECO:0000256" key="2">
    <source>
        <dbReference type="ARBA" id="ARBA00022801"/>
    </source>
</evidence>
<proteinExistence type="predicted"/>
<dbReference type="Pfam" id="PF00176">
    <property type="entry name" value="SNF2-rel_dom"/>
    <property type="match status" value="1"/>
</dbReference>
<dbReference type="Gene3D" id="3.40.50.10810">
    <property type="entry name" value="Tandem AAA-ATPase domain"/>
    <property type="match status" value="1"/>
</dbReference>
<feature type="region of interest" description="Disordered" evidence="5">
    <location>
        <begin position="1176"/>
        <end position="1270"/>
    </location>
</feature>
<dbReference type="SMART" id="SM01314">
    <property type="entry name" value="SnAC"/>
    <property type="match status" value="1"/>
</dbReference>
<dbReference type="InterPro" id="IPR027417">
    <property type="entry name" value="P-loop_NTPase"/>
</dbReference>
<feature type="domain" description="Helicase ATP-binding" evidence="6">
    <location>
        <begin position="530"/>
        <end position="696"/>
    </location>
</feature>
<dbReference type="InterPro" id="IPR029295">
    <property type="entry name" value="SnAC"/>
</dbReference>
<feature type="domain" description="HSA" evidence="8">
    <location>
        <begin position="314"/>
        <end position="386"/>
    </location>
</feature>
<evidence type="ECO:0000256" key="3">
    <source>
        <dbReference type="ARBA" id="ARBA00023117"/>
    </source>
</evidence>
<name>A0AAV9IVF5_CYACA</name>
<reference evidence="9 10" key="1">
    <citation type="submission" date="2022-07" db="EMBL/GenBank/DDBJ databases">
        <title>Genome-wide signatures of adaptation to extreme environments.</title>
        <authorList>
            <person name="Cho C.H."/>
            <person name="Yoon H.S."/>
        </authorList>
    </citation>
    <scope>NUCLEOTIDE SEQUENCE [LARGE SCALE GENOMIC DNA]</scope>
    <source>
        <strain evidence="9 10">DBV 063 E5</strain>
    </source>
</reference>
<comment type="caution">
    <text evidence="9">The sequence shown here is derived from an EMBL/GenBank/DDBJ whole genome shotgun (WGS) entry which is preliminary data.</text>
</comment>
<dbReference type="InterPro" id="IPR014012">
    <property type="entry name" value="HSA_dom"/>
</dbReference>
<feature type="compositionally biased region" description="Low complexity" evidence="5">
    <location>
        <begin position="461"/>
        <end position="480"/>
    </location>
</feature>
<dbReference type="PROSITE" id="PS51192">
    <property type="entry name" value="HELICASE_ATP_BIND_1"/>
    <property type="match status" value="1"/>
</dbReference>
<dbReference type="Proteomes" id="UP001301350">
    <property type="component" value="Unassembled WGS sequence"/>
</dbReference>
<feature type="compositionally biased region" description="Acidic residues" evidence="5">
    <location>
        <begin position="1197"/>
        <end position="1208"/>
    </location>
</feature>
<protein>
    <submittedName>
        <fullName evidence="9">Uncharacterized protein</fullName>
    </submittedName>
</protein>
<dbReference type="SMART" id="SM00487">
    <property type="entry name" value="DEXDc"/>
    <property type="match status" value="1"/>
</dbReference>
<evidence type="ECO:0000259" key="7">
    <source>
        <dbReference type="PROSITE" id="PS51194"/>
    </source>
</evidence>
<dbReference type="SUPFAM" id="SSF52540">
    <property type="entry name" value="P-loop containing nucleoside triphosphate hydrolases"/>
    <property type="match status" value="2"/>
</dbReference>
<accession>A0AAV9IVF5</accession>
<evidence type="ECO:0000313" key="10">
    <source>
        <dbReference type="Proteomes" id="UP001301350"/>
    </source>
</evidence>
<comment type="subcellular location">
    <subcellularLocation>
        <location evidence="1">Nucleus</location>
    </subcellularLocation>
</comment>
<dbReference type="GO" id="GO:0005524">
    <property type="term" value="F:ATP binding"/>
    <property type="evidence" value="ECO:0007669"/>
    <property type="project" value="InterPro"/>
</dbReference>
<dbReference type="InterPro" id="IPR049730">
    <property type="entry name" value="SNF2/RAD54-like_C"/>
</dbReference>
<dbReference type="InterPro" id="IPR000330">
    <property type="entry name" value="SNF2_N"/>
</dbReference>
<keyword evidence="4" id="KW-0539">Nucleus</keyword>
<dbReference type="PROSITE" id="PS51204">
    <property type="entry name" value="HSA"/>
    <property type="match status" value="1"/>
</dbReference>
<gene>
    <name evidence="9" type="ORF">CDCA_CDCA07G2060</name>
</gene>
<keyword evidence="10" id="KW-1185">Reference proteome</keyword>
<feature type="compositionally biased region" description="Basic and acidic residues" evidence="5">
    <location>
        <begin position="1177"/>
        <end position="1196"/>
    </location>
</feature>
<dbReference type="SMART" id="SM00490">
    <property type="entry name" value="HELICc"/>
    <property type="match status" value="1"/>
</dbReference>
<dbReference type="GO" id="GO:0016787">
    <property type="term" value="F:hydrolase activity"/>
    <property type="evidence" value="ECO:0007669"/>
    <property type="project" value="UniProtKB-KW"/>
</dbReference>
<dbReference type="Pfam" id="PF00271">
    <property type="entry name" value="Helicase_C"/>
    <property type="match status" value="1"/>
</dbReference>
<evidence type="ECO:0000256" key="5">
    <source>
        <dbReference type="SAM" id="MobiDB-lite"/>
    </source>
</evidence>
<dbReference type="FunFam" id="3.40.50.10810:FF:000008">
    <property type="entry name" value="Chromatin structure-remodeling complex subunit snf21"/>
    <property type="match status" value="1"/>
</dbReference>
<dbReference type="PANTHER" id="PTHR10799">
    <property type="entry name" value="SNF2/RAD54 HELICASE FAMILY"/>
    <property type="match status" value="1"/>
</dbReference>
<evidence type="ECO:0000259" key="8">
    <source>
        <dbReference type="PROSITE" id="PS51204"/>
    </source>
</evidence>